<dbReference type="Gene3D" id="6.10.250.3370">
    <property type="match status" value="1"/>
</dbReference>
<dbReference type="AlphaFoldDB" id="A0A1G7UX02"/>
<dbReference type="EMBL" id="FNCH01000007">
    <property type="protein sequence ID" value="SDG52082.1"/>
    <property type="molecule type" value="Genomic_DNA"/>
</dbReference>
<feature type="domain" description="Aerobactin siderophore biosynthesis IucA/IucC-like C-terminal" evidence="3">
    <location>
        <begin position="460"/>
        <end position="617"/>
    </location>
</feature>
<keyword evidence="5" id="KW-1185">Reference proteome</keyword>
<evidence type="ECO:0000256" key="1">
    <source>
        <dbReference type="ARBA" id="ARBA00004924"/>
    </source>
</evidence>
<dbReference type="GO" id="GO:0019290">
    <property type="term" value="P:siderophore biosynthetic process"/>
    <property type="evidence" value="ECO:0007669"/>
    <property type="project" value="InterPro"/>
</dbReference>
<dbReference type="Gene3D" id="1.10.510.40">
    <property type="match status" value="1"/>
</dbReference>
<proteinExistence type="predicted"/>
<dbReference type="InterPro" id="IPR037455">
    <property type="entry name" value="LucA/IucC-like"/>
</dbReference>
<evidence type="ECO:0000313" key="5">
    <source>
        <dbReference type="Proteomes" id="UP000199643"/>
    </source>
</evidence>
<dbReference type="Proteomes" id="UP000199643">
    <property type="component" value="Unassembled WGS sequence"/>
</dbReference>
<gene>
    <name evidence="4" type="ORF">SAMN05421827_107159</name>
</gene>
<dbReference type="PANTHER" id="PTHR34384:SF6">
    <property type="entry name" value="STAPHYLOFERRIN B SYNTHASE"/>
    <property type="match status" value="1"/>
</dbReference>
<dbReference type="Pfam" id="PF04183">
    <property type="entry name" value="IucA_IucC"/>
    <property type="match status" value="1"/>
</dbReference>
<reference evidence="5" key="1">
    <citation type="submission" date="2016-10" db="EMBL/GenBank/DDBJ databases">
        <authorList>
            <person name="Varghese N."/>
            <person name="Submissions S."/>
        </authorList>
    </citation>
    <scope>NUCLEOTIDE SEQUENCE [LARGE SCALE GENOMIC DNA]</scope>
    <source>
        <strain evidence="5">DSM 17933</strain>
    </source>
</reference>
<dbReference type="STRING" id="405671.SAMN05421827_107159"/>
<dbReference type="GO" id="GO:0016881">
    <property type="term" value="F:acid-amino acid ligase activity"/>
    <property type="evidence" value="ECO:0007669"/>
    <property type="project" value="UniProtKB-ARBA"/>
</dbReference>
<feature type="domain" description="Aerobactin siderophore biosynthesis IucA/IucC N-terminal" evidence="2">
    <location>
        <begin position="190"/>
        <end position="438"/>
    </location>
</feature>
<evidence type="ECO:0000313" key="4">
    <source>
        <dbReference type="EMBL" id="SDG52082.1"/>
    </source>
</evidence>
<evidence type="ECO:0000259" key="2">
    <source>
        <dbReference type="Pfam" id="PF04183"/>
    </source>
</evidence>
<dbReference type="InterPro" id="IPR022770">
    <property type="entry name" value="IucA/IucC-like_C"/>
</dbReference>
<name>A0A1G7UX02_9SPHI</name>
<evidence type="ECO:0000259" key="3">
    <source>
        <dbReference type="Pfam" id="PF06276"/>
    </source>
</evidence>
<sequence>MSCRELSLLKQIYNWLVGIFNPDFEKDTNHSGLQIRTNDKKNTMNYNNFNHIKPLKKEVWDKVNLNYIAKSIVELMHEKLAEPKLINTDEQGNSDFHLDTDADDIYYTFSGQLRALDYLHIDKLSIKKFVNGKSLAVNNAPAFYTELQQTFGIKPFTMAHFIEETLNTLYADAYIHEKGRLTADELASSDYQTIEHQMDGHPWATINKGRIGFNHSDQGKYAPEAAQKTQLAWLAVHKSRAFFKSIESISPFSFYNEELSLKQVHDFNRVLIQQELNPEDYFFIPVHEWQWNNKIVLQLAHDIAHQLVVPVGVGHDEYMCQNSIRTFFNVSEPKKHYVKTAISILNTSIFRGLSPKKLAIAPKVTQWAKDMLQGDEYLKQTRVVLLGEVATVAYTHPQYSEIPGSPYQYQEFLGAIWRESAENYLLEGENIMTMASLLYVDDNGKSMVDALIEKSGLTAEAWLNTYLSAYLKPILRIFYKHAFFFSPHGENTILVIKNGIPQRIIIKDFVEEIVLTEESKAKLPNDLVDVLREINDELAPLFILSGIFDAVFRYLSNIFHSYVGLDEKQFWRQVADVILAFQEENPELAPKFQQFDLFVPEFIRVCINRVRLLTHGYSESTDVPVPELIGTLVNPAAEALKEDVLA</sequence>
<dbReference type="InterPro" id="IPR007310">
    <property type="entry name" value="Aerobactin_biosyn_IucA/IucC_N"/>
</dbReference>
<dbReference type="PANTHER" id="PTHR34384">
    <property type="entry name" value="L-2,3-DIAMINOPROPANOATE--CITRATE LIGASE"/>
    <property type="match status" value="1"/>
</dbReference>
<dbReference type="Gene3D" id="3.30.310.280">
    <property type="match status" value="1"/>
</dbReference>
<dbReference type="Pfam" id="PF06276">
    <property type="entry name" value="FhuF"/>
    <property type="match status" value="1"/>
</dbReference>
<comment type="pathway">
    <text evidence="1">Siderophore biosynthesis.</text>
</comment>
<accession>A0A1G7UX02</accession>
<protein>
    <submittedName>
        <fullName evidence="4">Siderophore synthetase component</fullName>
    </submittedName>
</protein>
<organism evidence="4 5">
    <name type="scientific">Pedobacter terrae</name>
    <dbReference type="NCBI Taxonomy" id="405671"/>
    <lineage>
        <taxon>Bacteria</taxon>
        <taxon>Pseudomonadati</taxon>
        <taxon>Bacteroidota</taxon>
        <taxon>Sphingobacteriia</taxon>
        <taxon>Sphingobacteriales</taxon>
        <taxon>Sphingobacteriaceae</taxon>
        <taxon>Pedobacter</taxon>
    </lineage>
</organism>